<dbReference type="Proteomes" id="UP000186391">
    <property type="component" value="Unassembled WGS sequence"/>
</dbReference>
<keyword evidence="5" id="KW-1185">Reference proteome</keyword>
<keyword evidence="2" id="KW-0732">Signal</keyword>
<evidence type="ECO:0000256" key="2">
    <source>
        <dbReference type="SAM" id="SignalP"/>
    </source>
</evidence>
<dbReference type="InterPro" id="IPR025711">
    <property type="entry name" value="PepSY"/>
</dbReference>
<dbReference type="OrthoDB" id="425838at2"/>
<feature type="domain" description="PepSY" evidence="3">
    <location>
        <begin position="94"/>
        <end position="147"/>
    </location>
</feature>
<evidence type="ECO:0000313" key="5">
    <source>
        <dbReference type="Proteomes" id="UP000186391"/>
    </source>
</evidence>
<name>A0A1U7H315_9CYAN</name>
<feature type="compositionally biased region" description="Polar residues" evidence="1">
    <location>
        <begin position="162"/>
        <end position="172"/>
    </location>
</feature>
<feature type="region of interest" description="Disordered" evidence="1">
    <location>
        <begin position="28"/>
        <end position="121"/>
    </location>
</feature>
<dbReference type="Pfam" id="PF03413">
    <property type="entry name" value="PepSY"/>
    <property type="match status" value="1"/>
</dbReference>
<sequence length="182" mass="19151">MKTSKKIALAAALMSILGVGAVIKTVSASPSQNSVQVAQASDGDGEANDATEAPEIMKNGVHHTKIAQASDGDGETNDDQEEQQEDKKLQALAKITAEQAKQAAETSVGAKASSVKLENEDGNLVYAVKIGQKEVKVDAGNGKVLYTENANQESDENEASRPKSSIQVPQNNNERETNEGSK</sequence>
<feature type="compositionally biased region" description="Basic and acidic residues" evidence="1">
    <location>
        <begin position="173"/>
        <end position="182"/>
    </location>
</feature>
<evidence type="ECO:0000313" key="4">
    <source>
        <dbReference type="EMBL" id="OKH15491.1"/>
    </source>
</evidence>
<evidence type="ECO:0000259" key="3">
    <source>
        <dbReference type="Pfam" id="PF03413"/>
    </source>
</evidence>
<dbReference type="Gene3D" id="3.10.450.40">
    <property type="match status" value="1"/>
</dbReference>
<accession>A0A1U7H315</accession>
<gene>
    <name evidence="4" type="ORF">NIES592_05185</name>
</gene>
<feature type="compositionally biased region" description="Acidic residues" evidence="1">
    <location>
        <begin position="72"/>
        <end position="84"/>
    </location>
</feature>
<reference evidence="4 5" key="1">
    <citation type="submission" date="2016-11" db="EMBL/GenBank/DDBJ databases">
        <title>Draft Genome Sequences of Nine Cyanobacterial Strains from Diverse Habitats.</title>
        <authorList>
            <person name="Zhu T."/>
            <person name="Hou S."/>
            <person name="Lu X."/>
            <person name="Hess W.R."/>
        </authorList>
    </citation>
    <scope>NUCLEOTIDE SEQUENCE [LARGE SCALE GENOMIC DNA]</scope>
    <source>
        <strain evidence="4 5">NIES-592</strain>
    </source>
</reference>
<feature type="compositionally biased region" description="Polar residues" evidence="1">
    <location>
        <begin position="28"/>
        <end position="39"/>
    </location>
</feature>
<comment type="caution">
    <text evidence="4">The sequence shown here is derived from an EMBL/GenBank/DDBJ whole genome shotgun (WGS) entry which is preliminary data.</text>
</comment>
<feature type="chain" id="PRO_5012143214" evidence="2">
    <location>
        <begin position="22"/>
        <end position="182"/>
    </location>
</feature>
<evidence type="ECO:0000256" key="1">
    <source>
        <dbReference type="SAM" id="MobiDB-lite"/>
    </source>
</evidence>
<feature type="region of interest" description="Disordered" evidence="1">
    <location>
        <begin position="149"/>
        <end position="182"/>
    </location>
</feature>
<feature type="signal peptide" evidence="2">
    <location>
        <begin position="1"/>
        <end position="21"/>
    </location>
</feature>
<dbReference type="AlphaFoldDB" id="A0A1U7H315"/>
<organism evidence="4 5">
    <name type="scientific">Fischerella major NIES-592</name>
    <dbReference type="NCBI Taxonomy" id="210994"/>
    <lineage>
        <taxon>Bacteria</taxon>
        <taxon>Bacillati</taxon>
        <taxon>Cyanobacteriota</taxon>
        <taxon>Cyanophyceae</taxon>
        <taxon>Nostocales</taxon>
        <taxon>Hapalosiphonaceae</taxon>
        <taxon>Fischerella</taxon>
    </lineage>
</organism>
<protein>
    <submittedName>
        <fullName evidence="4">Peptidase</fullName>
    </submittedName>
</protein>
<dbReference type="RefSeq" id="WP_073555118.1">
    <property type="nucleotide sequence ID" value="NZ_MRCA01000002.1"/>
</dbReference>
<proteinExistence type="predicted"/>
<dbReference type="EMBL" id="MRCA01000002">
    <property type="protein sequence ID" value="OKH15491.1"/>
    <property type="molecule type" value="Genomic_DNA"/>
</dbReference>